<protein>
    <recommendedName>
        <fullName evidence="8">Centromere protein H C-terminal domain-containing protein</fullName>
    </recommendedName>
</protein>
<dbReference type="InterPro" id="IPR008426">
    <property type="entry name" value="CENP-H_C"/>
</dbReference>
<accession>L0PG58</accession>
<evidence type="ECO:0000313" key="9">
    <source>
        <dbReference type="EMBL" id="CCJ31049.1"/>
    </source>
</evidence>
<dbReference type="GO" id="GO:0005634">
    <property type="term" value="C:nucleus"/>
    <property type="evidence" value="ECO:0007669"/>
    <property type="project" value="UniProtKB-SubCell"/>
</dbReference>
<dbReference type="EMBL" id="CAKM01000277">
    <property type="protein sequence ID" value="CCJ31049.1"/>
    <property type="molecule type" value="Genomic_DNA"/>
</dbReference>
<dbReference type="Pfam" id="PF05837">
    <property type="entry name" value="CENP-H"/>
    <property type="match status" value="1"/>
</dbReference>
<evidence type="ECO:0000256" key="6">
    <source>
        <dbReference type="ARBA" id="ARBA00023328"/>
    </source>
</evidence>
<evidence type="ECO:0000256" key="7">
    <source>
        <dbReference type="ARBA" id="ARBA00025735"/>
    </source>
</evidence>
<comment type="subcellular location">
    <subcellularLocation>
        <location evidence="2">Chromosome</location>
        <location evidence="2">Centromere</location>
        <location evidence="2">Kinetochore</location>
    </subcellularLocation>
    <subcellularLocation>
        <location evidence="1">Nucleus</location>
    </subcellularLocation>
</comment>
<dbReference type="GO" id="GO:0000776">
    <property type="term" value="C:kinetochore"/>
    <property type="evidence" value="ECO:0007669"/>
    <property type="project" value="UniProtKB-KW"/>
</dbReference>
<comment type="similarity">
    <text evidence="7">Belongs to the CENP-H/MCM16 family.</text>
</comment>
<dbReference type="InParanoid" id="L0PG58"/>
<dbReference type="Proteomes" id="UP000010422">
    <property type="component" value="Unassembled WGS sequence"/>
</dbReference>
<comment type="caution">
    <text evidence="9">The sequence shown here is derived from an EMBL/GenBank/DDBJ whole genome shotgun (WGS) entry which is preliminary data.</text>
</comment>
<keyword evidence="5" id="KW-0539">Nucleus</keyword>
<proteinExistence type="inferred from homology"/>
<evidence type="ECO:0000313" key="10">
    <source>
        <dbReference type="Proteomes" id="UP000010422"/>
    </source>
</evidence>
<feature type="domain" description="Centromere protein H C-terminal" evidence="8">
    <location>
        <begin position="62"/>
        <end position="231"/>
    </location>
</feature>
<keyword evidence="6" id="KW-0137">Centromere</keyword>
<reference evidence="9 10" key="1">
    <citation type="journal article" date="2012" name="MBio">
        <title>De novo assembly of the Pneumocystis jirovecii genome from a single bronchoalveolar lavage fluid specimen from a patient.</title>
        <authorList>
            <person name="Cisse O.H."/>
            <person name="Pagni M."/>
            <person name="Hauser P.M."/>
        </authorList>
    </citation>
    <scope>NUCLEOTIDE SEQUENCE [LARGE SCALE GENOMIC DNA]</scope>
    <source>
        <strain evidence="9 10">SE8</strain>
    </source>
</reference>
<organism evidence="10">
    <name type="scientific">Pneumocystis jirovecii</name>
    <name type="common">Human pneumocystis pneumonia agent</name>
    <dbReference type="NCBI Taxonomy" id="42068"/>
    <lineage>
        <taxon>Eukaryota</taxon>
        <taxon>Fungi</taxon>
        <taxon>Dikarya</taxon>
        <taxon>Ascomycota</taxon>
        <taxon>Taphrinomycotina</taxon>
        <taxon>Pneumocystomycetes</taxon>
        <taxon>Pneumocystaceae</taxon>
        <taxon>Pneumocystis</taxon>
    </lineage>
</organism>
<dbReference type="AlphaFoldDB" id="L0PG58"/>
<evidence type="ECO:0000256" key="1">
    <source>
        <dbReference type="ARBA" id="ARBA00004123"/>
    </source>
</evidence>
<evidence type="ECO:0000256" key="2">
    <source>
        <dbReference type="ARBA" id="ARBA00004629"/>
    </source>
</evidence>
<dbReference type="GO" id="GO:0051382">
    <property type="term" value="P:kinetochore assembly"/>
    <property type="evidence" value="ECO:0007669"/>
    <property type="project" value="InterPro"/>
</dbReference>
<sequence>MKSVLMRNLSKIHFCNSLNYKKLMNSLKELSSYCKLMLLEVTEDQIQFHRLKLHSEVFSKKERSVILDEEIVVDNSISEKDLSEKIKEGQFELLIANATNTTKNLIIENFIETNPILQAVYSNESLTEQDRAINFSLGNCDNIISKLLKFHNFLLKNEKKILHLQKETLKLFSENRKKDREEKMLSVLEKQQKDKLVREMNDIKHRVIIGIILESGIDWYGNEHWRNMMLKTVLKTYKYLYRIIII</sequence>
<keyword evidence="3" id="KW-0158">Chromosome</keyword>
<evidence type="ECO:0000256" key="4">
    <source>
        <dbReference type="ARBA" id="ARBA00022838"/>
    </source>
</evidence>
<evidence type="ECO:0000256" key="3">
    <source>
        <dbReference type="ARBA" id="ARBA00022454"/>
    </source>
</evidence>
<name>L0PG58_PNEJI</name>
<evidence type="ECO:0000259" key="8">
    <source>
        <dbReference type="Pfam" id="PF05837"/>
    </source>
</evidence>
<gene>
    <name evidence="9" type="ORF">PNEJI1_002576</name>
</gene>
<dbReference type="VEuPathDB" id="FungiDB:PNEJI1_002576"/>
<evidence type="ECO:0000256" key="5">
    <source>
        <dbReference type="ARBA" id="ARBA00023242"/>
    </source>
</evidence>
<keyword evidence="4" id="KW-0995">Kinetochore</keyword>